<dbReference type="Gene3D" id="3.40.630.30">
    <property type="match status" value="1"/>
</dbReference>
<keyword evidence="1" id="KW-0808">Transferase</keyword>
<comment type="caution">
    <text evidence="1">The sequence shown here is derived from an EMBL/GenBank/DDBJ whole genome shotgun (WGS) entry which is preliminary data.</text>
</comment>
<proteinExistence type="predicted"/>
<keyword evidence="2" id="KW-1185">Reference proteome</keyword>
<organism evidence="1 2">
    <name type="scientific">Sodaliphilus pleomorphus</name>
    <dbReference type="NCBI Taxonomy" id="2606626"/>
    <lineage>
        <taxon>Bacteria</taxon>
        <taxon>Pseudomonadati</taxon>
        <taxon>Bacteroidota</taxon>
        <taxon>Bacteroidia</taxon>
        <taxon>Bacteroidales</taxon>
        <taxon>Muribaculaceae</taxon>
        <taxon>Sodaliphilus</taxon>
    </lineage>
</organism>
<reference evidence="1 2" key="1">
    <citation type="submission" date="2019-08" db="EMBL/GenBank/DDBJ databases">
        <title>In-depth cultivation of the pig gut microbiome towards novel bacterial diversity and tailored functional studies.</title>
        <authorList>
            <person name="Wylensek D."/>
            <person name="Hitch T.C.A."/>
            <person name="Clavel T."/>
        </authorList>
    </citation>
    <scope>NUCLEOTIDE SEQUENCE [LARGE SCALE GENOMIC DNA]</scope>
    <source>
        <strain evidence="1 2">Oil-RF-744-WCA-WT-10</strain>
    </source>
</reference>
<dbReference type="InterPro" id="IPR016181">
    <property type="entry name" value="Acyl_CoA_acyltransferase"/>
</dbReference>
<dbReference type="RefSeq" id="WP_154327583.1">
    <property type="nucleotide sequence ID" value="NZ_CP045696.1"/>
</dbReference>
<gene>
    <name evidence="1" type="ORF">FYJ29_04435</name>
</gene>
<evidence type="ECO:0000313" key="2">
    <source>
        <dbReference type="Proteomes" id="UP000483362"/>
    </source>
</evidence>
<dbReference type="Proteomes" id="UP000483362">
    <property type="component" value="Unassembled WGS sequence"/>
</dbReference>
<sequence>MAVEIRLIEPTKRNLLKFVHYPIDVLYKGNPYYVPSLVTDEVGTLTPSENPAFEFCQSVYYMAYRDGKPVGRIAGIINRVVNEREGKQECRFGFVDFIDDDEVVDGLIGAVTRWGKEQGMEYLTGPLGFTDMDPEGCLIEGFDELSTQATIYNYPYYGRQLERVGFKKDTDWVEYKVFVPDTIPEKMVRISKIVQEKYGLRNLHLKSRKQLVRNYADAVFHLINKAYDSLFGYSPLTEAQIQHYIKLYLPALPLDHISLIVDASDRLVGVGISIPSLSHALQASRGRYLPLGWLHLLRAITGHSPIVDLMLIAVEPELQSKGVNSMLFTDLLPVFQRRHYKWAETNVELEDNANVQKQWQYFDYVQHKRRRAYTKAL</sequence>
<dbReference type="SUPFAM" id="SSF55729">
    <property type="entry name" value="Acyl-CoA N-acyltransferases (Nat)"/>
    <property type="match status" value="1"/>
</dbReference>
<accession>A0A6L5XCL3</accession>
<dbReference type="GO" id="GO:0016740">
    <property type="term" value="F:transferase activity"/>
    <property type="evidence" value="ECO:0007669"/>
    <property type="project" value="UniProtKB-KW"/>
</dbReference>
<dbReference type="EMBL" id="VULT01000005">
    <property type="protein sequence ID" value="MSS17013.1"/>
    <property type="molecule type" value="Genomic_DNA"/>
</dbReference>
<protein>
    <submittedName>
        <fullName evidence="1">N-acetyltransferase</fullName>
    </submittedName>
</protein>
<evidence type="ECO:0000313" key="1">
    <source>
        <dbReference type="EMBL" id="MSS17013.1"/>
    </source>
</evidence>
<dbReference type="AlphaFoldDB" id="A0A6L5XCL3"/>
<dbReference type="PANTHER" id="PTHR41368:SF1">
    <property type="entry name" value="PROTEIN YGHO"/>
    <property type="match status" value="1"/>
</dbReference>
<dbReference type="PANTHER" id="PTHR41368">
    <property type="entry name" value="PROTEIN YGHO"/>
    <property type="match status" value="1"/>
</dbReference>
<name>A0A6L5XCL3_9BACT</name>
<dbReference type="InterPro" id="IPR039968">
    <property type="entry name" value="BcerS-like"/>
</dbReference>